<evidence type="ECO:0000256" key="2">
    <source>
        <dbReference type="ARBA" id="ARBA00004186"/>
    </source>
</evidence>
<evidence type="ECO:0000256" key="3">
    <source>
        <dbReference type="ARBA" id="ARBA00005885"/>
    </source>
</evidence>
<dbReference type="InterPro" id="IPR009675">
    <property type="entry name" value="TPX2_fam"/>
</dbReference>
<keyword evidence="4" id="KW-0963">Cytoplasm</keyword>
<dbReference type="GO" id="GO:0005634">
    <property type="term" value="C:nucleus"/>
    <property type="evidence" value="ECO:0007669"/>
    <property type="project" value="UniProtKB-SubCell"/>
</dbReference>
<feature type="region of interest" description="Disordered" evidence="9">
    <location>
        <begin position="381"/>
        <end position="409"/>
    </location>
</feature>
<organism evidence="12 13">
    <name type="scientific">Riccia fluitans</name>
    <dbReference type="NCBI Taxonomy" id="41844"/>
    <lineage>
        <taxon>Eukaryota</taxon>
        <taxon>Viridiplantae</taxon>
        <taxon>Streptophyta</taxon>
        <taxon>Embryophyta</taxon>
        <taxon>Marchantiophyta</taxon>
        <taxon>Marchantiopsida</taxon>
        <taxon>Marchantiidae</taxon>
        <taxon>Marchantiales</taxon>
        <taxon>Ricciaceae</taxon>
        <taxon>Riccia</taxon>
    </lineage>
</organism>
<comment type="similarity">
    <text evidence="3">Belongs to the TPX2 family.</text>
</comment>
<sequence>MDPGGPEKKKPFEIDSRWEYDAPAYYDFLVGETEQEKVAAEKWLEAETSYDASPHVGKSKTVAELLNLNPSDEDMEVVVDPRSPHEDKENQQQPEMSSCMKTPIKNLSGAMSSEVGGSAARRTLEESTIHNVNEPSSDVSAPSAPQQEGPTEADVSPNTPLLNENAGVRYPERTPLSAMPSSFTAPPGSLPAKSLYPHGWKEAQAIGSLTMPKQQKPASARHYLNGTNRKDPHCRLRSMLSPDNNPPAHKKQKLEEGRLRQIRERIVRPKENNNLTVPQEFQFCTDKRSRTFGGAECSTASQGGRPPSPFVSLAEKVRRFQLKTPERFHTNTGGSQELMDDQEKRKLKLTKPKTPEFETSHRTRQIKVKSTAELEEEMLAKVPKFKARPAPKKILEPQPPPTVQKPAPQAPEFQEFHLRTMERAMQHKCAELRDASTQQQGSSVAASTDSFAAELKRGVSLVEPPHLLTATRVRPTTVKSREEQELEELANMPKFKARPLNKRIFESRGDMGVYRNCKREVTQIQEFHFATDERLKHHEQPSSLADILSKMSINQQQQENVPHLTVPEPFHLETENRGALKEMKFKQEIEQREQEEIEKRIPKAQLLPFTTTIRADPPKPVTKEVTRPEPFQLESVIRHVDEQQRIAEERKRAEEMEAAMKAFRAQPNLSKIPVPFVPLRSRKPLTEVQEFQFQLDTRAAERAEFERKMIERQNQYKRFRDVCEAARKEEEERIVKAMRKEMVPHARPMPVFGRPFVPERSNKEPTRPVSPALMTEAISRRPTSQRRRSSMTSTAQMRRRMMGPANFARPT</sequence>
<keyword evidence="13" id="KW-1185">Reference proteome</keyword>
<dbReference type="InterPro" id="IPR027329">
    <property type="entry name" value="TPX2_C"/>
</dbReference>
<evidence type="ECO:0000256" key="4">
    <source>
        <dbReference type="ARBA" id="ARBA00022490"/>
    </source>
</evidence>
<name>A0ABD1Y5M2_9MARC</name>
<feature type="domain" description="TPX2 central" evidence="11">
    <location>
        <begin position="347"/>
        <end position="432"/>
    </location>
</feature>
<feature type="domain" description="TPX2 central" evidence="11">
    <location>
        <begin position="465"/>
        <end position="545"/>
    </location>
</feature>
<evidence type="ECO:0000256" key="6">
    <source>
        <dbReference type="ARBA" id="ARBA00023212"/>
    </source>
</evidence>
<dbReference type="GO" id="GO:0005819">
    <property type="term" value="C:spindle"/>
    <property type="evidence" value="ECO:0007669"/>
    <property type="project" value="UniProtKB-SubCell"/>
</dbReference>
<proteinExistence type="inferred from homology"/>
<evidence type="ECO:0008006" key="14">
    <source>
        <dbReference type="Google" id="ProtNLM"/>
    </source>
</evidence>
<feature type="region of interest" description="Disordered" evidence="9">
    <location>
        <begin position="323"/>
        <end position="343"/>
    </location>
</feature>
<evidence type="ECO:0000256" key="1">
    <source>
        <dbReference type="ARBA" id="ARBA00004123"/>
    </source>
</evidence>
<dbReference type="GO" id="GO:0005874">
    <property type="term" value="C:microtubule"/>
    <property type="evidence" value="ECO:0007669"/>
    <property type="project" value="UniProtKB-KW"/>
</dbReference>
<dbReference type="Proteomes" id="UP001605036">
    <property type="component" value="Unassembled WGS sequence"/>
</dbReference>
<gene>
    <name evidence="12" type="ORF">R1flu_002168</name>
</gene>
<dbReference type="InterPro" id="IPR027330">
    <property type="entry name" value="TPX2_central_dom"/>
</dbReference>
<dbReference type="EMBL" id="JBHFFA010000006">
    <property type="protein sequence ID" value="KAL2621963.1"/>
    <property type="molecule type" value="Genomic_DNA"/>
</dbReference>
<feature type="compositionally biased region" description="Polar residues" evidence="9">
    <location>
        <begin position="129"/>
        <end position="149"/>
    </location>
</feature>
<feature type="region of interest" description="Disordered" evidence="9">
    <location>
        <begin position="68"/>
        <end position="166"/>
    </location>
</feature>
<protein>
    <recommendedName>
        <fullName evidence="14">Targeting protein for Xklp2</fullName>
    </recommendedName>
</protein>
<feature type="region of interest" description="Disordered" evidence="9">
    <location>
        <begin position="753"/>
        <end position="811"/>
    </location>
</feature>
<dbReference type="PANTHER" id="PTHR14326:SF44">
    <property type="entry name" value="TARGETING PROTEIN FOR XKLP2"/>
    <property type="match status" value="1"/>
</dbReference>
<evidence type="ECO:0000256" key="5">
    <source>
        <dbReference type="ARBA" id="ARBA00022701"/>
    </source>
</evidence>
<feature type="domain" description="TPX2 C-terminal" evidence="10">
    <location>
        <begin position="691"/>
        <end position="767"/>
    </location>
</feature>
<dbReference type="Pfam" id="PF12214">
    <property type="entry name" value="TPX2_importin"/>
    <property type="match status" value="2"/>
</dbReference>
<evidence type="ECO:0000313" key="12">
    <source>
        <dbReference type="EMBL" id="KAL2621963.1"/>
    </source>
</evidence>
<keyword evidence="8" id="KW-0175">Coiled coil</keyword>
<dbReference type="AlphaFoldDB" id="A0ABD1Y5M2"/>
<feature type="region of interest" description="Disordered" evidence="9">
    <location>
        <begin position="209"/>
        <end position="259"/>
    </location>
</feature>
<dbReference type="Pfam" id="PF06886">
    <property type="entry name" value="TPX2"/>
    <property type="match status" value="1"/>
</dbReference>
<keyword evidence="6" id="KW-0206">Cytoskeleton</keyword>
<evidence type="ECO:0000256" key="8">
    <source>
        <dbReference type="SAM" id="Coils"/>
    </source>
</evidence>
<accession>A0ABD1Y5M2</accession>
<dbReference type="PANTHER" id="PTHR14326">
    <property type="entry name" value="TARGETING PROTEIN FOR XKLP2"/>
    <property type="match status" value="1"/>
</dbReference>
<keyword evidence="5" id="KW-0493">Microtubule</keyword>
<feature type="coiled-coil region" evidence="8">
    <location>
        <begin position="639"/>
        <end position="666"/>
    </location>
</feature>
<feature type="region of interest" description="Disordered" evidence="9">
    <location>
        <begin position="349"/>
        <end position="368"/>
    </location>
</feature>
<evidence type="ECO:0000259" key="11">
    <source>
        <dbReference type="Pfam" id="PF12214"/>
    </source>
</evidence>
<feature type="compositionally biased region" description="Polar residues" evidence="9">
    <location>
        <begin position="91"/>
        <end position="100"/>
    </location>
</feature>
<evidence type="ECO:0000256" key="9">
    <source>
        <dbReference type="SAM" id="MobiDB-lite"/>
    </source>
</evidence>
<comment type="subcellular location">
    <subcellularLocation>
        <location evidence="2">Cytoplasm</location>
        <location evidence="2">Cytoskeleton</location>
        <location evidence="2">Spindle</location>
    </subcellularLocation>
    <subcellularLocation>
        <location evidence="1">Nucleus</location>
    </subcellularLocation>
</comment>
<evidence type="ECO:0000259" key="10">
    <source>
        <dbReference type="Pfam" id="PF06886"/>
    </source>
</evidence>
<evidence type="ECO:0000256" key="7">
    <source>
        <dbReference type="ARBA" id="ARBA00023242"/>
    </source>
</evidence>
<reference evidence="12 13" key="1">
    <citation type="submission" date="2024-09" db="EMBL/GenBank/DDBJ databases">
        <title>Chromosome-scale assembly of Riccia fluitans.</title>
        <authorList>
            <person name="Paukszto L."/>
            <person name="Sawicki J."/>
            <person name="Karawczyk K."/>
            <person name="Piernik-Szablinska J."/>
            <person name="Szczecinska M."/>
            <person name="Mazdziarz M."/>
        </authorList>
    </citation>
    <scope>NUCLEOTIDE SEQUENCE [LARGE SCALE GENOMIC DNA]</scope>
    <source>
        <strain evidence="12">Rf_01</strain>
        <tissue evidence="12">Aerial parts of the thallus</tissue>
    </source>
</reference>
<keyword evidence="7" id="KW-0539">Nucleus</keyword>
<comment type="caution">
    <text evidence="12">The sequence shown here is derived from an EMBL/GenBank/DDBJ whole genome shotgun (WGS) entry which is preliminary data.</text>
</comment>
<evidence type="ECO:0000313" key="13">
    <source>
        <dbReference type="Proteomes" id="UP001605036"/>
    </source>
</evidence>